<dbReference type="Gene3D" id="6.10.340.10">
    <property type="match status" value="1"/>
</dbReference>
<evidence type="ECO:0000259" key="2">
    <source>
        <dbReference type="PROSITE" id="PS50125"/>
    </source>
</evidence>
<feature type="transmembrane region" description="Helical" evidence="1">
    <location>
        <begin position="6"/>
        <end position="26"/>
    </location>
</feature>
<comment type="caution">
    <text evidence="4">The sequence shown here is derived from an EMBL/GenBank/DDBJ whole genome shotgun (WGS) entry which is preliminary data.</text>
</comment>
<reference evidence="4" key="1">
    <citation type="journal article" date="2020" name="mSystems">
        <title>Genome- and Community-Level Interaction Insights into Carbon Utilization and Element Cycling Functions of Hydrothermarchaeota in Hydrothermal Sediment.</title>
        <authorList>
            <person name="Zhou Z."/>
            <person name="Liu Y."/>
            <person name="Xu W."/>
            <person name="Pan J."/>
            <person name="Luo Z.H."/>
            <person name="Li M."/>
        </authorList>
    </citation>
    <scope>NUCLEOTIDE SEQUENCE [LARGE SCALE GENOMIC DNA]</scope>
    <source>
        <strain evidence="4">SpSt-897</strain>
    </source>
</reference>
<keyword evidence="1" id="KW-0472">Membrane</keyword>
<proteinExistence type="predicted"/>
<keyword evidence="1" id="KW-0812">Transmembrane</keyword>
<dbReference type="PANTHER" id="PTHR43081:SF1">
    <property type="entry name" value="ADENYLATE CYCLASE, TERMINAL-DIFFERENTIATION SPECIFIC"/>
    <property type="match status" value="1"/>
</dbReference>
<dbReference type="InterPro" id="IPR003660">
    <property type="entry name" value="HAMP_dom"/>
</dbReference>
<dbReference type="EMBL" id="DTMF01000023">
    <property type="protein sequence ID" value="HGF32921.1"/>
    <property type="molecule type" value="Genomic_DNA"/>
</dbReference>
<dbReference type="PROSITE" id="PS50885">
    <property type="entry name" value="HAMP"/>
    <property type="match status" value="1"/>
</dbReference>
<dbReference type="SMART" id="SM00304">
    <property type="entry name" value="HAMP"/>
    <property type="match status" value="1"/>
</dbReference>
<dbReference type="InterPro" id="IPR029787">
    <property type="entry name" value="Nucleotide_cyclase"/>
</dbReference>
<dbReference type="Pfam" id="PF00211">
    <property type="entry name" value="Guanylate_cyc"/>
    <property type="match status" value="1"/>
</dbReference>
<name>A0A7C3UXS6_9BACT</name>
<dbReference type="Gene3D" id="3.30.450.20">
    <property type="entry name" value="PAS domain"/>
    <property type="match status" value="1"/>
</dbReference>
<dbReference type="PROSITE" id="PS50125">
    <property type="entry name" value="GUANYLATE_CYCLASE_2"/>
    <property type="match status" value="1"/>
</dbReference>
<sequence length="649" mass="71680">MSIRTTLVLSYLVLIVLLTLGMLAGADWVGKRLARRNLAFAEEGVKNITSANLQIAEQVLKKYGEFSVEDTAEDIARELTYLLGARKTFDYAALRRDPRVRRIAVQDIKTPDGVAGYTDLLDIHGVAVLHPNRQVEGKNFDQWQKEFPEMWNLVKRSFTEPQVSGYYTFLDRNNRSRQKFMALARVPGTPFIVAAAVNIDDYFLPAHALIRRASEVVKARADQAIMQFAAEMDWTGKIAGLSIGASVALIGIMFGMLFAARISRPLRNLQRGVNEIGEGNFAVAVPEKGTREVVDLAHSFNDLGQKLTEYIDKRDFIRDTFGRYVTKEVVQRLLESEGALALGGETRHVTILMSDLRGFTALTAEMTPEGIISFLNRYLEKMIAILVDYRAVIDEIQGDGILAFFGAPEYLPHHPAQAVACAVAMQAAMDEINADNAREGLPHLEMGIGVSSGEVVVGNIGSELRTKYSVVGSPVNFTSRIEAMATAGQVLISEDTYNHVKDLVETGEVVQARMKGIPGTVTLYEVRGLGPPYNLKLKERQEALMLLPERLPVHLDRIRDKVVVATLAEAWLTHLSETGAVALFKGELAEWEDVRLYLLDDNGGQIPSRIYGKITALGPGPDGLPQATVRFTSVGPEARRKISRLTGQE</sequence>
<evidence type="ECO:0000259" key="3">
    <source>
        <dbReference type="PROSITE" id="PS50885"/>
    </source>
</evidence>
<dbReference type="GO" id="GO:0035556">
    <property type="term" value="P:intracellular signal transduction"/>
    <property type="evidence" value="ECO:0007669"/>
    <property type="project" value="InterPro"/>
</dbReference>
<feature type="domain" description="Guanylate cyclase" evidence="2">
    <location>
        <begin position="350"/>
        <end position="482"/>
    </location>
</feature>
<organism evidence="4">
    <name type="scientific">Desulfobacca acetoxidans</name>
    <dbReference type="NCBI Taxonomy" id="60893"/>
    <lineage>
        <taxon>Bacteria</taxon>
        <taxon>Pseudomonadati</taxon>
        <taxon>Thermodesulfobacteriota</taxon>
        <taxon>Desulfobaccia</taxon>
        <taxon>Desulfobaccales</taxon>
        <taxon>Desulfobaccaceae</taxon>
        <taxon>Desulfobacca</taxon>
    </lineage>
</organism>
<dbReference type="InterPro" id="IPR001054">
    <property type="entry name" value="A/G_cyclase"/>
</dbReference>
<dbReference type="Pfam" id="PF00672">
    <property type="entry name" value="HAMP"/>
    <property type="match status" value="1"/>
</dbReference>
<dbReference type="SUPFAM" id="SSF158472">
    <property type="entry name" value="HAMP domain-like"/>
    <property type="match status" value="1"/>
</dbReference>
<protein>
    <submittedName>
        <fullName evidence="4">HAMP domain-containing protein</fullName>
    </submittedName>
</protein>
<dbReference type="GO" id="GO:0016020">
    <property type="term" value="C:membrane"/>
    <property type="evidence" value="ECO:0007669"/>
    <property type="project" value="InterPro"/>
</dbReference>
<evidence type="ECO:0000256" key="1">
    <source>
        <dbReference type="SAM" id="Phobius"/>
    </source>
</evidence>
<dbReference type="CDD" id="cd06225">
    <property type="entry name" value="HAMP"/>
    <property type="match status" value="1"/>
</dbReference>
<dbReference type="AlphaFoldDB" id="A0A7C3UXS6"/>
<dbReference type="GO" id="GO:0006171">
    <property type="term" value="P:cAMP biosynthetic process"/>
    <property type="evidence" value="ECO:0007669"/>
    <property type="project" value="TreeGrafter"/>
</dbReference>
<accession>A0A7C3UXS6</accession>
<dbReference type="PANTHER" id="PTHR43081">
    <property type="entry name" value="ADENYLATE CYCLASE, TERMINAL-DIFFERENTIATION SPECIFIC-RELATED"/>
    <property type="match status" value="1"/>
</dbReference>
<keyword evidence="1" id="KW-1133">Transmembrane helix</keyword>
<dbReference type="SUPFAM" id="SSF55073">
    <property type="entry name" value="Nucleotide cyclase"/>
    <property type="match status" value="1"/>
</dbReference>
<dbReference type="SMART" id="SM00044">
    <property type="entry name" value="CYCc"/>
    <property type="match status" value="1"/>
</dbReference>
<evidence type="ECO:0000313" key="4">
    <source>
        <dbReference type="EMBL" id="HGF32921.1"/>
    </source>
</evidence>
<dbReference type="Gene3D" id="3.30.70.1230">
    <property type="entry name" value="Nucleotide cyclase"/>
    <property type="match status" value="1"/>
</dbReference>
<dbReference type="GO" id="GO:0004016">
    <property type="term" value="F:adenylate cyclase activity"/>
    <property type="evidence" value="ECO:0007669"/>
    <property type="project" value="UniProtKB-ARBA"/>
</dbReference>
<feature type="domain" description="HAMP" evidence="3">
    <location>
        <begin position="260"/>
        <end position="312"/>
    </location>
</feature>
<feature type="transmembrane region" description="Helical" evidence="1">
    <location>
        <begin position="180"/>
        <end position="199"/>
    </location>
</feature>
<dbReference type="InterPro" id="IPR050697">
    <property type="entry name" value="Adenylyl/Guanylyl_Cyclase_3/4"/>
</dbReference>
<gene>
    <name evidence="4" type="ORF">ENW96_00830</name>
</gene>
<dbReference type="CDD" id="cd07302">
    <property type="entry name" value="CHD"/>
    <property type="match status" value="1"/>
</dbReference>
<feature type="transmembrane region" description="Helical" evidence="1">
    <location>
        <begin position="238"/>
        <end position="260"/>
    </location>
</feature>